<feature type="transmembrane region" description="Helical" evidence="2">
    <location>
        <begin position="13"/>
        <end position="36"/>
    </location>
</feature>
<name>A0ABS6HTS5_MYCGD</name>
<feature type="compositionally biased region" description="Low complexity" evidence="1">
    <location>
        <begin position="198"/>
        <end position="207"/>
    </location>
</feature>
<feature type="compositionally biased region" description="Pro residues" evidence="1">
    <location>
        <begin position="182"/>
        <end position="197"/>
    </location>
</feature>
<reference evidence="3 4" key="1">
    <citation type="submission" date="2021-05" db="EMBL/GenBank/DDBJ databases">
        <title>Draft Genome Sequences of Clinical Respiratory Isolates of Mycobacterium goodii Recovered in Ireland.</title>
        <authorList>
            <person name="Flanagan P.R."/>
            <person name="Mok S."/>
            <person name="Roycroft E."/>
            <person name="Rogers T.R."/>
            <person name="Fitzgibbon M."/>
        </authorList>
    </citation>
    <scope>NUCLEOTIDE SEQUENCE [LARGE SCALE GENOMIC DNA]</scope>
    <source>
        <strain evidence="3 4">14IE55</strain>
    </source>
</reference>
<comment type="caution">
    <text evidence="3">The sequence shown here is derived from an EMBL/GenBank/DDBJ whole genome shotgun (WGS) entry which is preliminary data.</text>
</comment>
<sequence length="234" mass="24878">MTVGQNRSRRARLLVYSAPVAVVTVLIIVKLLSLVVAGRSVASDYADRDAGAMAGDIAVLRLFNVVEPAKVHVADGARAVLENRLTDAERQYSEALTHTDAADSRPVRVDLELVRETLGDRAASRFDTPAAIEFYEAARDVVTRAPQGCFAGNDDTDPHRRALREEAAARLDDKLAAMRTAAPPPPPPPPAAAPVPSSPGADGAPPDVDTRNRLNPGSGDPLERLQQILRDAAG</sequence>
<keyword evidence="2" id="KW-0812">Transmembrane</keyword>
<evidence type="ECO:0000256" key="2">
    <source>
        <dbReference type="SAM" id="Phobius"/>
    </source>
</evidence>
<keyword evidence="2" id="KW-0472">Membrane</keyword>
<evidence type="ECO:0000256" key="1">
    <source>
        <dbReference type="SAM" id="MobiDB-lite"/>
    </source>
</evidence>
<dbReference type="RefSeq" id="WP_214395301.1">
    <property type="nucleotide sequence ID" value="NZ_JAHBOL010000042.1"/>
</dbReference>
<proteinExistence type="predicted"/>
<dbReference type="EMBL" id="JAHBOM010000013">
    <property type="protein sequence ID" value="MBU8824945.1"/>
    <property type="molecule type" value="Genomic_DNA"/>
</dbReference>
<organism evidence="3 4">
    <name type="scientific">Mycolicibacterium goodii</name>
    <name type="common">Mycobacterium goodii</name>
    <dbReference type="NCBI Taxonomy" id="134601"/>
    <lineage>
        <taxon>Bacteria</taxon>
        <taxon>Bacillati</taxon>
        <taxon>Actinomycetota</taxon>
        <taxon>Actinomycetes</taxon>
        <taxon>Mycobacteriales</taxon>
        <taxon>Mycobacteriaceae</taxon>
        <taxon>Mycolicibacterium</taxon>
    </lineage>
</organism>
<evidence type="ECO:0000313" key="4">
    <source>
        <dbReference type="Proteomes" id="UP000696413"/>
    </source>
</evidence>
<dbReference type="Proteomes" id="UP000696413">
    <property type="component" value="Unassembled WGS sequence"/>
</dbReference>
<accession>A0ABS6HTS5</accession>
<protein>
    <submittedName>
        <fullName evidence="3">Uncharacterized protein</fullName>
    </submittedName>
</protein>
<keyword evidence="2" id="KW-1133">Transmembrane helix</keyword>
<feature type="region of interest" description="Disordered" evidence="1">
    <location>
        <begin position="178"/>
        <end position="234"/>
    </location>
</feature>
<evidence type="ECO:0000313" key="3">
    <source>
        <dbReference type="EMBL" id="MBU8824945.1"/>
    </source>
</evidence>
<gene>
    <name evidence="3" type="ORF">KL859_18980</name>
</gene>
<keyword evidence="4" id="KW-1185">Reference proteome</keyword>